<comment type="caution">
    <text evidence="3">The sequence shown here is derived from an EMBL/GenBank/DDBJ whole genome shotgun (WGS) entry which is preliminary data.</text>
</comment>
<keyword evidence="4" id="KW-1185">Reference proteome</keyword>
<dbReference type="EMBL" id="JAQIZT010000001">
    <property type="protein sequence ID" value="KAJ7011890.1"/>
    <property type="molecule type" value="Genomic_DNA"/>
</dbReference>
<keyword evidence="1" id="KW-0472">Membrane</keyword>
<name>A0AAD6RNZ7_9ROSI</name>
<keyword evidence="1" id="KW-0812">Transmembrane</keyword>
<dbReference type="Pfam" id="PF08370">
    <property type="entry name" value="PDR_assoc"/>
    <property type="match status" value="1"/>
</dbReference>
<dbReference type="Proteomes" id="UP001164929">
    <property type="component" value="Chromosome 1"/>
</dbReference>
<accession>A0AAD6RNZ7</accession>
<evidence type="ECO:0000313" key="3">
    <source>
        <dbReference type="EMBL" id="KAJ7011890.1"/>
    </source>
</evidence>
<keyword evidence="1" id="KW-1133">Transmembrane helix</keyword>
<evidence type="ECO:0000256" key="1">
    <source>
        <dbReference type="SAM" id="Phobius"/>
    </source>
</evidence>
<protein>
    <recommendedName>
        <fullName evidence="2">Plant PDR ABC transporter associated domain-containing protein</fullName>
    </recommendedName>
</protein>
<evidence type="ECO:0000313" key="4">
    <source>
        <dbReference type="Proteomes" id="UP001164929"/>
    </source>
</evidence>
<reference evidence="3 4" key="1">
    <citation type="journal article" date="2023" name="Mol. Ecol. Resour.">
        <title>Chromosome-level genome assembly of a triploid poplar Populus alba 'Berolinensis'.</title>
        <authorList>
            <person name="Chen S."/>
            <person name="Yu Y."/>
            <person name="Wang X."/>
            <person name="Wang S."/>
            <person name="Zhang T."/>
            <person name="Zhou Y."/>
            <person name="He R."/>
            <person name="Meng N."/>
            <person name="Wang Y."/>
            <person name="Liu W."/>
            <person name="Liu Z."/>
            <person name="Liu J."/>
            <person name="Guo Q."/>
            <person name="Huang H."/>
            <person name="Sederoff R.R."/>
            <person name="Wang G."/>
            <person name="Qu G."/>
            <person name="Chen S."/>
        </authorList>
    </citation>
    <scope>NUCLEOTIDE SEQUENCE [LARGE SCALE GENOMIC DNA]</scope>
    <source>
        <strain evidence="3">SC-2020</strain>
    </source>
</reference>
<dbReference type="PANTHER" id="PTHR48040">
    <property type="entry name" value="PLEIOTROPIC DRUG RESISTANCE PROTEIN 1-LIKE ISOFORM X1"/>
    <property type="match status" value="1"/>
</dbReference>
<proteinExistence type="predicted"/>
<dbReference type="AlphaFoldDB" id="A0AAD6RNZ7"/>
<gene>
    <name evidence="3" type="ORF">NC653_002093</name>
</gene>
<sequence>MMTGTIPDWWGWGYWVSPLSYGFNAIAVNEMSAPRWMNKNGSDGSTILGTAVLKSFDVYTDKNWYWIGTASILGFAVLFNVLFTFALAYFSPAGKPQAIISEETKKEGTNTSEMAILRTRSPSNPNGVSGNADSLEAANGVAPKRGMVLPFTPLAMSFDSMNYFVDMPPVGINTFYFQSKLNLSKASFIP</sequence>
<feature type="domain" description="Plant PDR ABC transporter associated" evidence="2">
    <location>
        <begin position="36"/>
        <end position="100"/>
    </location>
</feature>
<evidence type="ECO:0000259" key="2">
    <source>
        <dbReference type="Pfam" id="PF08370"/>
    </source>
</evidence>
<dbReference type="PANTHER" id="PTHR48040:SF28">
    <property type="entry name" value="ABC TRANSPORTER G FAMILY MEMBER 39-LIKE"/>
    <property type="match status" value="1"/>
</dbReference>
<organism evidence="3 4">
    <name type="scientific">Populus alba x Populus x berolinensis</name>
    <dbReference type="NCBI Taxonomy" id="444605"/>
    <lineage>
        <taxon>Eukaryota</taxon>
        <taxon>Viridiplantae</taxon>
        <taxon>Streptophyta</taxon>
        <taxon>Embryophyta</taxon>
        <taxon>Tracheophyta</taxon>
        <taxon>Spermatophyta</taxon>
        <taxon>Magnoliopsida</taxon>
        <taxon>eudicotyledons</taxon>
        <taxon>Gunneridae</taxon>
        <taxon>Pentapetalae</taxon>
        <taxon>rosids</taxon>
        <taxon>fabids</taxon>
        <taxon>Malpighiales</taxon>
        <taxon>Salicaceae</taxon>
        <taxon>Saliceae</taxon>
        <taxon>Populus</taxon>
    </lineage>
</organism>
<dbReference type="InterPro" id="IPR013581">
    <property type="entry name" value="PDR_assoc"/>
</dbReference>
<feature type="transmembrane region" description="Helical" evidence="1">
    <location>
        <begin position="64"/>
        <end position="90"/>
    </location>
</feature>